<comment type="caution">
    <text evidence="2">The sequence shown here is derived from an EMBL/GenBank/DDBJ whole genome shotgun (WGS) entry which is preliminary data.</text>
</comment>
<dbReference type="EMBL" id="CACTIH010007602">
    <property type="protein sequence ID" value="CAA3016259.1"/>
    <property type="molecule type" value="Genomic_DNA"/>
</dbReference>
<feature type="compositionally biased region" description="Basic and acidic residues" evidence="1">
    <location>
        <begin position="75"/>
        <end position="86"/>
    </location>
</feature>
<dbReference type="Proteomes" id="UP000594638">
    <property type="component" value="Unassembled WGS sequence"/>
</dbReference>
<organism evidence="2 3">
    <name type="scientific">Olea europaea subsp. europaea</name>
    <dbReference type="NCBI Taxonomy" id="158383"/>
    <lineage>
        <taxon>Eukaryota</taxon>
        <taxon>Viridiplantae</taxon>
        <taxon>Streptophyta</taxon>
        <taxon>Embryophyta</taxon>
        <taxon>Tracheophyta</taxon>
        <taxon>Spermatophyta</taxon>
        <taxon>Magnoliopsida</taxon>
        <taxon>eudicotyledons</taxon>
        <taxon>Gunneridae</taxon>
        <taxon>Pentapetalae</taxon>
        <taxon>asterids</taxon>
        <taxon>lamiids</taxon>
        <taxon>Lamiales</taxon>
        <taxon>Oleaceae</taxon>
        <taxon>Oleeae</taxon>
        <taxon>Olea</taxon>
    </lineage>
</organism>
<gene>
    <name evidence="2" type="ORF">OLEA9_A011225</name>
</gene>
<name>A0A8S0UKJ2_OLEEU</name>
<evidence type="ECO:0000313" key="3">
    <source>
        <dbReference type="Proteomes" id="UP000594638"/>
    </source>
</evidence>
<proteinExistence type="predicted"/>
<accession>A0A8S0UKJ2</accession>
<evidence type="ECO:0000313" key="2">
    <source>
        <dbReference type="EMBL" id="CAA3016259.1"/>
    </source>
</evidence>
<keyword evidence="3" id="KW-1185">Reference proteome</keyword>
<sequence>MDKFFGDPMMSANNSMQSSKGYEFDGSLNARYSPSAFNDNGIHGNENGKPYDTPADTEGLFTNPSLDGQLLLDPSEMRKKGEAFHE</sequence>
<protein>
    <submittedName>
        <fullName evidence="2">Uncharacterized protein</fullName>
    </submittedName>
</protein>
<dbReference type="AlphaFoldDB" id="A0A8S0UKJ2"/>
<evidence type="ECO:0000256" key="1">
    <source>
        <dbReference type="SAM" id="MobiDB-lite"/>
    </source>
</evidence>
<feature type="region of interest" description="Disordered" evidence="1">
    <location>
        <begin position="37"/>
        <end position="86"/>
    </location>
</feature>
<reference evidence="2 3" key="1">
    <citation type="submission" date="2019-12" db="EMBL/GenBank/DDBJ databases">
        <authorList>
            <person name="Alioto T."/>
            <person name="Alioto T."/>
            <person name="Gomez Garrido J."/>
        </authorList>
    </citation>
    <scope>NUCLEOTIDE SEQUENCE [LARGE SCALE GENOMIC DNA]</scope>
</reference>
<dbReference type="Gramene" id="OE9A011225T1">
    <property type="protein sequence ID" value="OE9A011225C1"/>
    <property type="gene ID" value="OE9A011225"/>
</dbReference>